<dbReference type="PANTHER" id="PTHR31424:SF3">
    <property type="entry name" value="RING-TYPE DOMAIN-CONTAINING PROTEIN"/>
    <property type="match status" value="1"/>
</dbReference>
<dbReference type="WBParaSite" id="SPAL_0000533100.1">
    <property type="protein sequence ID" value="SPAL_0000533100.1"/>
    <property type="gene ID" value="SPAL_0000533100"/>
</dbReference>
<keyword evidence="1" id="KW-1185">Reference proteome</keyword>
<dbReference type="Pfam" id="PF06918">
    <property type="entry name" value="DUF1280"/>
    <property type="match status" value="1"/>
</dbReference>
<dbReference type="PANTHER" id="PTHR31424">
    <property type="entry name" value="PROTEIN CBG23806"/>
    <property type="match status" value="1"/>
</dbReference>
<accession>A0A0N5BH86</accession>
<protein>
    <submittedName>
        <fullName evidence="2">THUMP domain-containing protein</fullName>
    </submittedName>
</protein>
<dbReference type="Proteomes" id="UP000046392">
    <property type="component" value="Unplaced"/>
</dbReference>
<dbReference type="InterPro" id="IPR009689">
    <property type="entry name" value="DUF1280"/>
</dbReference>
<evidence type="ECO:0000313" key="1">
    <source>
        <dbReference type="Proteomes" id="UP000046392"/>
    </source>
</evidence>
<evidence type="ECO:0000313" key="2">
    <source>
        <dbReference type="WBParaSite" id="SPAL_0000533100.1"/>
    </source>
</evidence>
<reference evidence="2" key="1">
    <citation type="submission" date="2017-02" db="UniProtKB">
        <authorList>
            <consortium name="WormBaseParasite"/>
        </authorList>
    </citation>
    <scope>IDENTIFICATION</scope>
</reference>
<organism evidence="1 2">
    <name type="scientific">Strongyloides papillosus</name>
    <name type="common">Intestinal threadworm</name>
    <dbReference type="NCBI Taxonomy" id="174720"/>
    <lineage>
        <taxon>Eukaryota</taxon>
        <taxon>Metazoa</taxon>
        <taxon>Ecdysozoa</taxon>
        <taxon>Nematoda</taxon>
        <taxon>Chromadorea</taxon>
        <taxon>Rhabditida</taxon>
        <taxon>Tylenchina</taxon>
        <taxon>Panagrolaimomorpha</taxon>
        <taxon>Strongyloidoidea</taxon>
        <taxon>Strongyloididae</taxon>
        <taxon>Strongyloides</taxon>
    </lineage>
</organism>
<dbReference type="AlphaFoldDB" id="A0A0N5BH86"/>
<name>A0A0N5BH86_STREA</name>
<sequence>MFNNLLDELFQAQKDNIKENIQPEENDLSFAEEDNENSFLNISDPIEPSAKKVKIDKETFATRLPDTQRRYFKKLKETIISDGYDQIICQEAFDYLAKSFKVKYTPIETKLSTEDCLMLQITCGLSKNKILKIKSIIEKTIGAKIFPTVDEINNSWMEIKEDSEVKAFTLHSVKINNKIHILDGADDCNISNSNEIYGCYNSNIKKDLISRYETLVRSGKIDENKQAIDICITGDTGSNTTKICAFFKTTSSTNAHSNLLPLSIYKGSGAKNVLRKIASMFVDQINGLNELPIFSKNVKINWFLVADMKFIYNIMGNKTAFSKRPSPYCDKFVGK</sequence>
<proteinExistence type="predicted"/>